<name>A0AAE3B697_9RHOB</name>
<dbReference type="AlphaFoldDB" id="A0AAE3B697"/>
<evidence type="ECO:0000256" key="2">
    <source>
        <dbReference type="ARBA" id="ARBA00022573"/>
    </source>
</evidence>
<dbReference type="GO" id="GO:0009236">
    <property type="term" value="P:cobalamin biosynthetic process"/>
    <property type="evidence" value="ECO:0007669"/>
    <property type="project" value="UniProtKB-KW"/>
</dbReference>
<evidence type="ECO:0000256" key="5">
    <source>
        <dbReference type="ARBA" id="ARBA00022691"/>
    </source>
</evidence>
<keyword evidence="3" id="KW-0489">Methyltransferase</keyword>
<dbReference type="InterPro" id="IPR050714">
    <property type="entry name" value="Cobalamin_biosynth_MTase"/>
</dbReference>
<dbReference type="SUPFAM" id="SSF53790">
    <property type="entry name" value="Tetrapyrrole methylase"/>
    <property type="match status" value="1"/>
</dbReference>
<reference evidence="7 8" key="1">
    <citation type="submission" date="2021-01" db="EMBL/GenBank/DDBJ databases">
        <title>Diatom-associated Roseobacters Show Island Model of Population Structure.</title>
        <authorList>
            <person name="Qu L."/>
            <person name="Feng X."/>
            <person name="Chen Y."/>
            <person name="Li L."/>
            <person name="Wang X."/>
            <person name="Hu Z."/>
            <person name="Wang H."/>
            <person name="Luo H."/>
        </authorList>
    </citation>
    <scope>NUCLEOTIDE SEQUENCE [LARGE SCALE GENOMIC DNA]</scope>
    <source>
        <strain evidence="7 8">TR60-84</strain>
    </source>
</reference>
<protein>
    <submittedName>
        <fullName evidence="7">Precorrin-6y C5,15-methyltransferase (Decarboxylating) subunit CbiE</fullName>
    </submittedName>
</protein>
<dbReference type="PIRSF" id="PIRSF036428">
    <property type="entry name" value="CobL"/>
    <property type="match status" value="1"/>
</dbReference>
<dbReference type="EMBL" id="JAFBRM010000002">
    <property type="protein sequence ID" value="MBM1713998.1"/>
    <property type="molecule type" value="Genomic_DNA"/>
</dbReference>
<gene>
    <name evidence="7" type="primary">cbiE</name>
    <name evidence="7" type="ORF">JQV55_10520</name>
</gene>
<organism evidence="7 8">
    <name type="scientific">Sulfitobacter geojensis</name>
    <dbReference type="NCBI Taxonomy" id="1342299"/>
    <lineage>
        <taxon>Bacteria</taxon>
        <taxon>Pseudomonadati</taxon>
        <taxon>Pseudomonadota</taxon>
        <taxon>Alphaproteobacteria</taxon>
        <taxon>Rhodobacterales</taxon>
        <taxon>Roseobacteraceae</taxon>
        <taxon>Sulfitobacter</taxon>
    </lineage>
</organism>
<sequence length="393" mass="41035">MDNPWLTIIGMPDDSAGTLPPASREAIARAEVVFGGPRHLELVDAEGKGQPWPVPFSVEPVLAAKGRACVVLASGDPFWFGAGGSLSTHLSRDEWTVLPAPSTFQLVAGHLGWRMEGLTCHGLHAAPFEQLRGALSPQGRLICLLRDGYAPAALANWLTGQGAGGATIHVCERMGGTNQRTRETTAAGFDLDAVAAPVAVAVELPAGVGLPRASGLPDDSFTHDGQITKRPVRALTLSALAPRAGETLWDIGAGSGSISVEWCLAGGCATAFELKSERVKNIALNIHDFGLGHRMSVVEGASIQTIENQTPPDAVFVGGGGTAALFEKLFAILPVGTRIVANGVTLETETLLATLHAAKGGSLLRIELAQAQPLGSMRGWQPARPVVQWSVTL</sequence>
<dbReference type="GO" id="GO:0032259">
    <property type="term" value="P:methylation"/>
    <property type="evidence" value="ECO:0007669"/>
    <property type="project" value="UniProtKB-KW"/>
</dbReference>
<dbReference type="InterPro" id="IPR012818">
    <property type="entry name" value="CbiE"/>
</dbReference>
<dbReference type="NCBIfam" id="TIGR02469">
    <property type="entry name" value="CbiT"/>
    <property type="match status" value="1"/>
</dbReference>
<dbReference type="InterPro" id="IPR014777">
    <property type="entry name" value="4pyrrole_Mease_sub1"/>
</dbReference>
<comment type="pathway">
    <text evidence="1">Cofactor biosynthesis; adenosylcobalamin biosynthesis.</text>
</comment>
<evidence type="ECO:0000313" key="7">
    <source>
        <dbReference type="EMBL" id="MBM1713998.1"/>
    </source>
</evidence>
<dbReference type="CDD" id="cd11644">
    <property type="entry name" value="Precorrin-6Y-MT"/>
    <property type="match status" value="1"/>
</dbReference>
<evidence type="ECO:0000256" key="1">
    <source>
        <dbReference type="ARBA" id="ARBA00004953"/>
    </source>
</evidence>
<evidence type="ECO:0000259" key="6">
    <source>
        <dbReference type="Pfam" id="PF00590"/>
    </source>
</evidence>
<keyword evidence="4" id="KW-0808">Transferase</keyword>
<evidence type="ECO:0000256" key="3">
    <source>
        <dbReference type="ARBA" id="ARBA00022603"/>
    </source>
</evidence>
<dbReference type="InterPro" id="IPR035996">
    <property type="entry name" value="4pyrrol_Methylase_sf"/>
</dbReference>
<comment type="caution">
    <text evidence="7">The sequence shown here is derived from an EMBL/GenBank/DDBJ whole genome shotgun (WGS) entry which is preliminary data.</text>
</comment>
<dbReference type="PANTHER" id="PTHR43182:SF1">
    <property type="entry name" value="COBALT-PRECORRIN-7 C(5)-METHYLTRANSFERASE"/>
    <property type="match status" value="1"/>
</dbReference>
<dbReference type="InterPro" id="IPR029063">
    <property type="entry name" value="SAM-dependent_MTases_sf"/>
</dbReference>
<dbReference type="Proteomes" id="UP000732193">
    <property type="component" value="Unassembled WGS sequence"/>
</dbReference>
<accession>A0AAE3B697</accession>
<dbReference type="SUPFAM" id="SSF53335">
    <property type="entry name" value="S-adenosyl-L-methionine-dependent methyltransferases"/>
    <property type="match status" value="1"/>
</dbReference>
<keyword evidence="5" id="KW-0949">S-adenosyl-L-methionine</keyword>
<dbReference type="Pfam" id="PF00590">
    <property type="entry name" value="TP_methylase"/>
    <property type="match status" value="1"/>
</dbReference>
<dbReference type="Gene3D" id="3.40.50.150">
    <property type="entry name" value="Vaccinia Virus protein VP39"/>
    <property type="match status" value="1"/>
</dbReference>
<dbReference type="RefSeq" id="WP_203242420.1">
    <property type="nucleotide sequence ID" value="NZ_JAFBRH010000002.1"/>
</dbReference>
<feature type="domain" description="Tetrapyrrole methylase" evidence="6">
    <location>
        <begin position="6"/>
        <end position="187"/>
    </location>
</feature>
<evidence type="ECO:0000313" key="8">
    <source>
        <dbReference type="Proteomes" id="UP000732193"/>
    </source>
</evidence>
<dbReference type="PANTHER" id="PTHR43182">
    <property type="entry name" value="COBALT-PRECORRIN-6B C(15)-METHYLTRANSFERASE (DECARBOXYLATING)"/>
    <property type="match status" value="1"/>
</dbReference>
<dbReference type="Gene3D" id="3.40.1010.10">
    <property type="entry name" value="Cobalt-precorrin-4 Transmethylase, Domain 1"/>
    <property type="match status" value="1"/>
</dbReference>
<dbReference type="InterPro" id="IPR006365">
    <property type="entry name" value="Cbl_synth_CobL"/>
</dbReference>
<keyword evidence="8" id="KW-1185">Reference proteome</keyword>
<keyword evidence="2" id="KW-0169">Cobalamin biosynthesis</keyword>
<dbReference type="GO" id="GO:0008276">
    <property type="term" value="F:protein methyltransferase activity"/>
    <property type="evidence" value="ECO:0007669"/>
    <property type="project" value="InterPro"/>
</dbReference>
<evidence type="ECO:0000256" key="4">
    <source>
        <dbReference type="ARBA" id="ARBA00022679"/>
    </source>
</evidence>
<dbReference type="InterPro" id="IPR014008">
    <property type="entry name" value="Cbl_synth_MTase_CbiT"/>
</dbReference>
<proteinExistence type="predicted"/>
<dbReference type="NCBIfam" id="TIGR02467">
    <property type="entry name" value="CbiE"/>
    <property type="match status" value="1"/>
</dbReference>
<dbReference type="InterPro" id="IPR000878">
    <property type="entry name" value="4pyrrol_Mease"/>
</dbReference>